<dbReference type="AlphaFoldDB" id="A0A4Q1SJD7"/>
<dbReference type="Pfam" id="PF09699">
    <property type="entry name" value="Paired_CXXCH_1"/>
    <property type="match status" value="1"/>
</dbReference>
<feature type="domain" description="Doubled CXXCH motif" evidence="2">
    <location>
        <begin position="312"/>
        <end position="342"/>
    </location>
</feature>
<feature type="domain" description="Cytochrome c-552/4" evidence="3">
    <location>
        <begin position="176"/>
        <end position="216"/>
    </location>
</feature>
<dbReference type="Proteomes" id="UP000290253">
    <property type="component" value="Unassembled WGS sequence"/>
</dbReference>
<protein>
    <submittedName>
        <fullName evidence="4">Tetratricopeptide repeat protein</fullName>
    </submittedName>
</protein>
<dbReference type="SMART" id="SM00028">
    <property type="entry name" value="TPR"/>
    <property type="match status" value="3"/>
</dbReference>
<evidence type="ECO:0000259" key="2">
    <source>
        <dbReference type="Pfam" id="PF09699"/>
    </source>
</evidence>
<dbReference type="CDD" id="cd08168">
    <property type="entry name" value="Cytochrom_C3"/>
    <property type="match status" value="1"/>
</dbReference>
<dbReference type="EMBL" id="SDMK01000001">
    <property type="protein sequence ID" value="RXS97764.1"/>
    <property type="molecule type" value="Genomic_DNA"/>
</dbReference>
<accession>A0A4Q1SJD7</accession>
<sequence length="565" mass="61719">MCIALNARITPMRGSYFRKVLLLVLGLLAGGMTRLQGAPTSNTPTGNPNAACARCHRDIYENYERTPMANASGAAADGFTPGDFVHQDSGIHYRVFEKDGRVFLSYDRDSQHPAKVLHGQQELISYIGSGKRGRTYLFEQQGYWFELPVNWYAKKALWDMAPGYLDVKEMPMTLPIDYSCMRCHTSGAQQVLADARNHYAAQPFLHGGITCESCHGDGAKHIDSSGAGAMLDPAKLPAERRDSVCLRCHLEGKVVVTRKGKSLGDFKPGDDLFDYAVFFVRAQEQGAGGRATSQWEALEQSACKRASGDKLTCTTCHDPHSEPTAEERVAFYRKSCLACHTGVKYAVKHHPEQPDCASCHMPRSATNDIAHEQVTDHRIQIPSPTPAVTSQSETLVAVHEAHPSDRDLGLAYAQLASKGDREAVMKAYPLLRKAEQAGGGVADDAQVHTELGFLEQVMGHADAAQQEYGAALKANPFDAVAEGDLALILAEQRHYDEAEALWQRAFEHDPTQIAAGRNLAQVACGMGQIDLALKTLDRVLLFSPDDQRAKEMAAGMRSGAIHCLP</sequence>
<proteinExistence type="predicted"/>
<dbReference type="OrthoDB" id="9814800at2"/>
<dbReference type="SUPFAM" id="SSF48452">
    <property type="entry name" value="TPR-like"/>
    <property type="match status" value="1"/>
</dbReference>
<organism evidence="4 5">
    <name type="scientific">Silvibacterium dinghuense</name>
    <dbReference type="NCBI Taxonomy" id="1560006"/>
    <lineage>
        <taxon>Bacteria</taxon>
        <taxon>Pseudomonadati</taxon>
        <taxon>Acidobacteriota</taxon>
        <taxon>Terriglobia</taxon>
        <taxon>Terriglobales</taxon>
        <taxon>Acidobacteriaceae</taxon>
        <taxon>Silvibacterium</taxon>
    </lineage>
</organism>
<dbReference type="Gene3D" id="1.25.40.10">
    <property type="entry name" value="Tetratricopeptide repeat domain"/>
    <property type="match status" value="1"/>
</dbReference>
<dbReference type="Pfam" id="PF13435">
    <property type="entry name" value="Cytochrome_C554"/>
    <property type="match status" value="1"/>
</dbReference>
<keyword evidence="5" id="KW-1185">Reference proteome</keyword>
<comment type="caution">
    <text evidence="4">The sequence shown here is derived from an EMBL/GenBank/DDBJ whole genome shotgun (WGS) entry which is preliminary data.</text>
</comment>
<dbReference type="InterPro" id="IPR011990">
    <property type="entry name" value="TPR-like_helical_dom_sf"/>
</dbReference>
<gene>
    <name evidence="4" type="ORF">ESZ00_07850</name>
</gene>
<evidence type="ECO:0000313" key="5">
    <source>
        <dbReference type="Proteomes" id="UP000290253"/>
    </source>
</evidence>
<dbReference type="InterPro" id="IPR051829">
    <property type="entry name" value="Multiheme_Cytochr_ET"/>
</dbReference>
<evidence type="ECO:0000313" key="4">
    <source>
        <dbReference type="EMBL" id="RXS97764.1"/>
    </source>
</evidence>
<dbReference type="InterPro" id="IPR036280">
    <property type="entry name" value="Multihaem_cyt_sf"/>
</dbReference>
<dbReference type="InterPro" id="IPR019734">
    <property type="entry name" value="TPR_rpt"/>
</dbReference>
<evidence type="ECO:0000259" key="3">
    <source>
        <dbReference type="Pfam" id="PF13435"/>
    </source>
</evidence>
<keyword evidence="1" id="KW-0732">Signal</keyword>
<dbReference type="SUPFAM" id="SSF48695">
    <property type="entry name" value="Multiheme cytochromes"/>
    <property type="match status" value="1"/>
</dbReference>
<evidence type="ECO:0000256" key="1">
    <source>
        <dbReference type="ARBA" id="ARBA00022729"/>
    </source>
</evidence>
<dbReference type="InterPro" id="IPR010177">
    <property type="entry name" value="Paired_CXXCH_1"/>
</dbReference>
<name>A0A4Q1SJD7_9BACT</name>
<reference evidence="4 5" key="1">
    <citation type="journal article" date="2016" name="Int. J. Syst. Evol. Microbiol.">
        <title>Acidipila dinghuensis sp. nov., an acidobacterium isolated from forest soil.</title>
        <authorList>
            <person name="Jiang Y.W."/>
            <person name="Wang J."/>
            <person name="Chen M.H."/>
            <person name="Lv Y.Y."/>
            <person name="Qiu L.H."/>
        </authorList>
    </citation>
    <scope>NUCLEOTIDE SEQUENCE [LARGE SCALE GENOMIC DNA]</scope>
    <source>
        <strain evidence="4 5">DHOF10</strain>
    </source>
</reference>
<dbReference type="InterPro" id="IPR023155">
    <property type="entry name" value="Cyt_c-552/4"/>
</dbReference>
<dbReference type="Gene3D" id="1.10.1130.10">
    <property type="entry name" value="Flavocytochrome C3, Chain A"/>
    <property type="match status" value="1"/>
</dbReference>
<dbReference type="PANTHER" id="PTHR35038:SF8">
    <property type="entry name" value="C-TYPE POLYHEME CYTOCHROME OMCC"/>
    <property type="match status" value="1"/>
</dbReference>
<dbReference type="PANTHER" id="PTHR35038">
    <property type="entry name" value="DISSIMILATORY SULFITE REDUCTASE SIRA"/>
    <property type="match status" value="1"/>
</dbReference>
<dbReference type="Pfam" id="PF14559">
    <property type="entry name" value="TPR_19"/>
    <property type="match status" value="1"/>
</dbReference>